<evidence type="ECO:0000256" key="1">
    <source>
        <dbReference type="ARBA" id="ARBA00023122"/>
    </source>
</evidence>
<evidence type="ECO:0000313" key="5">
    <source>
        <dbReference type="Proteomes" id="UP000276417"/>
    </source>
</evidence>
<feature type="domain" description="CBS" evidence="3">
    <location>
        <begin position="11"/>
        <end position="69"/>
    </location>
</feature>
<evidence type="ECO:0000256" key="2">
    <source>
        <dbReference type="PROSITE-ProRule" id="PRU00703"/>
    </source>
</evidence>
<feature type="domain" description="CBS" evidence="3">
    <location>
        <begin position="226"/>
        <end position="283"/>
    </location>
</feature>
<dbReference type="OrthoDB" id="9762536at2"/>
<dbReference type="KEGG" id="dph:EHF33_18350"/>
<feature type="domain" description="CBS" evidence="3">
    <location>
        <begin position="150"/>
        <end position="209"/>
    </location>
</feature>
<dbReference type="Pfam" id="PF00571">
    <property type="entry name" value="CBS"/>
    <property type="match status" value="4"/>
</dbReference>
<keyword evidence="4" id="KW-0614">Plasmid</keyword>
<keyword evidence="5" id="KW-1185">Reference proteome</keyword>
<keyword evidence="1 2" id="KW-0129">CBS domain</keyword>
<dbReference type="SUPFAM" id="SSF54631">
    <property type="entry name" value="CBS-domain pair"/>
    <property type="match status" value="2"/>
</dbReference>
<name>A0A3G8YKR2_9DEIO</name>
<dbReference type="PANTHER" id="PTHR43080:SF2">
    <property type="entry name" value="CBS DOMAIN-CONTAINING PROTEIN"/>
    <property type="match status" value="1"/>
</dbReference>
<dbReference type="EMBL" id="CP034186">
    <property type="protein sequence ID" value="AZI44877.1"/>
    <property type="molecule type" value="Genomic_DNA"/>
</dbReference>
<dbReference type="PANTHER" id="PTHR43080">
    <property type="entry name" value="CBS DOMAIN-CONTAINING PROTEIN CBSX3, MITOCHONDRIAL"/>
    <property type="match status" value="1"/>
</dbReference>
<dbReference type="SMART" id="SM00116">
    <property type="entry name" value="CBS"/>
    <property type="match status" value="4"/>
</dbReference>
<geneLocation type="plasmid" evidence="4 5">
    <name>unnamed2</name>
</geneLocation>
<dbReference type="InterPro" id="IPR046342">
    <property type="entry name" value="CBS_dom_sf"/>
</dbReference>
<dbReference type="InterPro" id="IPR051257">
    <property type="entry name" value="Diverse_CBS-Domain"/>
</dbReference>
<gene>
    <name evidence="4" type="ORF">EHF33_18350</name>
</gene>
<dbReference type="AlphaFoldDB" id="A0A3G8YKR2"/>
<dbReference type="CDD" id="cd04584">
    <property type="entry name" value="CBS_pair_AcuB_like"/>
    <property type="match status" value="1"/>
</dbReference>
<organism evidence="4 5">
    <name type="scientific">Deinococcus psychrotolerans</name>
    <dbReference type="NCBI Taxonomy" id="2489213"/>
    <lineage>
        <taxon>Bacteria</taxon>
        <taxon>Thermotogati</taxon>
        <taxon>Deinococcota</taxon>
        <taxon>Deinococci</taxon>
        <taxon>Deinococcales</taxon>
        <taxon>Deinococcaceae</taxon>
        <taxon>Deinococcus</taxon>
    </lineage>
</organism>
<dbReference type="InterPro" id="IPR000644">
    <property type="entry name" value="CBS_dom"/>
</dbReference>
<dbReference type="CDD" id="cd02205">
    <property type="entry name" value="CBS_pair_SF"/>
    <property type="match status" value="1"/>
</dbReference>
<proteinExistence type="predicted"/>
<protein>
    <submittedName>
        <fullName evidence="4">CBS domain-containing protein</fullName>
    </submittedName>
</protein>
<accession>A0A3G8YKR2</accession>
<dbReference type="PROSITE" id="PS51371">
    <property type="entry name" value="CBS"/>
    <property type="match status" value="4"/>
</dbReference>
<dbReference type="RefSeq" id="WP_124874938.1">
    <property type="nucleotide sequence ID" value="NZ_CP034186.1"/>
</dbReference>
<dbReference type="Proteomes" id="UP000276417">
    <property type="component" value="Plasmid unnamed2"/>
</dbReference>
<sequence>MNTSRPVSEVMTPRPLTLSPSANLAKAAMTMQTMRIERLPIVHQGQLVGILTDGEVRRALPAVHEGLTPWEFAVRAGSLLVRQSMRFPVLTVEEHSPLGAALEMMVERRIGGVPVVNEEGALVGILTLTDVLKAAAQAAPLTWGRVGNHMTSSTVSVDAGALASEGAARLKISQLRVLPVLEGGRLVGVLHEKDVFAAVERASSAHGDTVMPDQFMLGQLKVTDLMKPSGAQVRSSAPVEEAMKAMLSADVHGLPVMGEGGHLLGVITISDMLKAILTQSAQEQPELVQRPS</sequence>
<evidence type="ECO:0000259" key="3">
    <source>
        <dbReference type="PROSITE" id="PS51371"/>
    </source>
</evidence>
<feature type="domain" description="CBS" evidence="3">
    <location>
        <begin position="85"/>
        <end position="141"/>
    </location>
</feature>
<dbReference type="Gene3D" id="3.10.580.10">
    <property type="entry name" value="CBS-domain"/>
    <property type="match status" value="3"/>
</dbReference>
<evidence type="ECO:0000313" key="4">
    <source>
        <dbReference type="EMBL" id="AZI44877.1"/>
    </source>
</evidence>
<reference evidence="4 5" key="1">
    <citation type="submission" date="2018-11" db="EMBL/GenBank/DDBJ databases">
        <title>Deinococcus shelandsis sp. nov., isolated from South Shetland Islands soil of Antarctica.</title>
        <authorList>
            <person name="Tian J."/>
        </authorList>
    </citation>
    <scope>NUCLEOTIDE SEQUENCE [LARGE SCALE GENOMIC DNA]</scope>
    <source>
        <strain evidence="4 5">S14-83T</strain>
        <plasmid evidence="4 5">unnamed2</plasmid>
    </source>
</reference>